<evidence type="ECO:0000256" key="4">
    <source>
        <dbReference type="ARBA" id="ARBA00022989"/>
    </source>
</evidence>
<comment type="subcellular location">
    <subcellularLocation>
        <location evidence="1">Membrane</location>
        <topology evidence="1">Multi-pass membrane protein</topology>
    </subcellularLocation>
</comment>
<keyword evidence="6" id="KW-0325">Glycoprotein</keyword>
<evidence type="ECO:0000256" key="5">
    <source>
        <dbReference type="ARBA" id="ARBA00023136"/>
    </source>
</evidence>
<evidence type="ECO:0000256" key="6">
    <source>
        <dbReference type="ARBA" id="ARBA00023180"/>
    </source>
</evidence>
<evidence type="ECO:0000256" key="2">
    <source>
        <dbReference type="ARBA" id="ARBA00009706"/>
    </source>
</evidence>
<keyword evidence="4" id="KW-1133">Transmembrane helix</keyword>
<keyword evidence="3" id="KW-0812">Transmembrane</keyword>
<accession>A0A8C9NNH6</accession>
<evidence type="ECO:0000313" key="7">
    <source>
        <dbReference type="Ensembl" id="ENSSCAP00000021536.1"/>
    </source>
</evidence>
<comment type="similarity">
    <text evidence="2">Belongs to the TMEM161 family.</text>
</comment>
<keyword evidence="8" id="KW-1185">Reference proteome</keyword>
<dbReference type="AlphaFoldDB" id="A0A8C9NNH6"/>
<dbReference type="InterPro" id="IPR019395">
    <property type="entry name" value="Transmembrane_161A/B"/>
</dbReference>
<dbReference type="Proteomes" id="UP000694409">
    <property type="component" value="Unassembled WGS sequence"/>
</dbReference>
<organism evidence="7 8">
    <name type="scientific">Serinus canaria</name>
    <name type="common">Island canary</name>
    <name type="synonym">Fringilla canaria</name>
    <dbReference type="NCBI Taxonomy" id="9135"/>
    <lineage>
        <taxon>Eukaryota</taxon>
        <taxon>Metazoa</taxon>
        <taxon>Chordata</taxon>
        <taxon>Craniata</taxon>
        <taxon>Vertebrata</taxon>
        <taxon>Euteleostomi</taxon>
        <taxon>Archelosauria</taxon>
        <taxon>Archosauria</taxon>
        <taxon>Dinosauria</taxon>
        <taxon>Saurischia</taxon>
        <taxon>Theropoda</taxon>
        <taxon>Coelurosauria</taxon>
        <taxon>Aves</taxon>
        <taxon>Neognathae</taxon>
        <taxon>Neoaves</taxon>
        <taxon>Telluraves</taxon>
        <taxon>Australaves</taxon>
        <taxon>Passeriformes</taxon>
        <taxon>Passeroidea</taxon>
        <taxon>Fringillidae</taxon>
        <taxon>Carduelinae</taxon>
        <taxon>Serinus</taxon>
    </lineage>
</organism>
<reference evidence="7" key="2">
    <citation type="submission" date="2025-09" db="UniProtKB">
        <authorList>
            <consortium name="Ensembl"/>
        </authorList>
    </citation>
    <scope>IDENTIFICATION</scope>
</reference>
<dbReference type="PANTHER" id="PTHR13624">
    <property type="entry name" value="RE42071P"/>
    <property type="match status" value="1"/>
</dbReference>
<proteinExistence type="inferred from homology"/>
<evidence type="ECO:0000256" key="3">
    <source>
        <dbReference type="ARBA" id="ARBA00022692"/>
    </source>
</evidence>
<dbReference type="GO" id="GO:0016020">
    <property type="term" value="C:membrane"/>
    <property type="evidence" value="ECO:0007669"/>
    <property type="project" value="UniProtKB-SubCell"/>
</dbReference>
<evidence type="ECO:0000256" key="1">
    <source>
        <dbReference type="ARBA" id="ARBA00004141"/>
    </source>
</evidence>
<name>A0A8C9NNH6_SERCA</name>
<dbReference type="GeneTree" id="ENSGT00390000000672"/>
<dbReference type="Pfam" id="PF10268">
    <property type="entry name" value="Tmemb_161AB"/>
    <property type="match status" value="1"/>
</dbReference>
<evidence type="ECO:0000313" key="8">
    <source>
        <dbReference type="Proteomes" id="UP000694409"/>
    </source>
</evidence>
<dbReference type="PANTHER" id="PTHR13624:SF3">
    <property type="entry name" value="TRANSMEMBRANE PROTEIN 161B"/>
    <property type="match status" value="1"/>
</dbReference>
<reference evidence="7" key="1">
    <citation type="submission" date="2025-08" db="UniProtKB">
        <authorList>
            <consortium name="Ensembl"/>
        </authorList>
    </citation>
    <scope>IDENTIFICATION</scope>
</reference>
<dbReference type="Ensembl" id="ENSSCAT00000024010.1">
    <property type="protein sequence ID" value="ENSSCAP00000021536.1"/>
    <property type="gene ID" value="ENSSCAG00000015475.1"/>
</dbReference>
<protein>
    <submittedName>
        <fullName evidence="7">Uncharacterized protein</fullName>
    </submittedName>
</protein>
<sequence>MKGVTGVQLVISMVMATVIQKIITHYSFSFWLLCSGSLQWYQHPTEEDLRLFYFTGKPLTLPEDLCALSTIDWPVEECGIRVVCLIPQVLKNHCSLLET</sequence>
<keyword evidence="5" id="KW-0472">Membrane</keyword>